<name>A0A366CWP0_9GAMM</name>
<proteinExistence type="predicted"/>
<protein>
    <submittedName>
        <fullName evidence="2">Uncharacterized protein DUF4105</fullName>
    </submittedName>
</protein>
<evidence type="ECO:0000313" key="3">
    <source>
        <dbReference type="Proteomes" id="UP000252086"/>
    </source>
</evidence>
<evidence type="ECO:0000313" key="2">
    <source>
        <dbReference type="EMBL" id="RBO79891.1"/>
    </source>
</evidence>
<dbReference type="InterPro" id="IPR025178">
    <property type="entry name" value="Lnb_N"/>
</dbReference>
<reference evidence="2 3" key="1">
    <citation type="submission" date="2018-06" db="EMBL/GenBank/DDBJ databases">
        <title>Genomic Encyclopedia of Type Strains, Phase III (KMG-III): the genomes of soil and plant-associated and newly described type strains.</title>
        <authorList>
            <person name="Whitman W."/>
        </authorList>
    </citation>
    <scope>NUCLEOTIDE SEQUENCE [LARGE SCALE GENOMIC DNA]</scope>
    <source>
        <strain evidence="2 3">CECT 7732</strain>
    </source>
</reference>
<dbReference type="AlphaFoldDB" id="A0A366CWP0"/>
<comment type="caution">
    <text evidence="2">The sequence shown here is derived from an EMBL/GenBank/DDBJ whole genome shotgun (WGS) entry which is preliminary data.</text>
</comment>
<sequence length="518" mass="59446">MLLSDKTPALMIAAQQDALLCSQLSQLTNVNKIPTESESFSVDLLSSELQADERFQHTRELIKDRHQSQEAVYALILREYLIEKDFACRHPIYASYFARRYQARVSYEDCHEPVPFYLFDSNQGSQLVSIDPKQVREVHLVFASEGEGVASSFGHVSVRLLVCPDMSSSLESCQRNLFNHVFLGYVARIDGFSMNLLKGFFGGYDAHLFGSTFREVFRANTLLVDRDLYSLPLNLSAQQVEQVVRDLSEIHWSYRGNYRFITANCATLLQDLLNKALQLEGQSDAELNFLRPDSLFNKLKNSPLTRGEVLVSLEKAESQGYFFPRNRIYYQQALNTLADVIDSYPYANLEQYDQTRAAQRMYDVLVSNSVYATLANNDYLLEAQLLLEERQLVYLQFELFRKVIDIVIELQLLDVMQAQLQTLPNSLDKKLLQHCYVQPLLQIQMLVPRFDGIPDIGALTDFQSNTDWQCGSQQAQQKIFNMMASAVPDDHQHMKELKVLEQELVQTLDNIETLEALF</sequence>
<dbReference type="Proteomes" id="UP000252086">
    <property type="component" value="Unassembled WGS sequence"/>
</dbReference>
<organism evidence="2 3">
    <name type="scientific">Marinomonas aquiplantarum</name>
    <dbReference type="NCBI Taxonomy" id="491951"/>
    <lineage>
        <taxon>Bacteria</taxon>
        <taxon>Pseudomonadati</taxon>
        <taxon>Pseudomonadota</taxon>
        <taxon>Gammaproteobacteria</taxon>
        <taxon>Oceanospirillales</taxon>
        <taxon>Oceanospirillaceae</taxon>
        <taxon>Marinomonas</taxon>
    </lineage>
</organism>
<evidence type="ECO:0000259" key="1">
    <source>
        <dbReference type="Pfam" id="PF13387"/>
    </source>
</evidence>
<feature type="domain" description="Lnb N-terminal periplasmic" evidence="1">
    <location>
        <begin position="129"/>
        <end position="276"/>
    </location>
</feature>
<dbReference type="EMBL" id="QNRF01000010">
    <property type="protein sequence ID" value="RBO79891.1"/>
    <property type="molecule type" value="Genomic_DNA"/>
</dbReference>
<dbReference type="Pfam" id="PF13387">
    <property type="entry name" value="Lnb_N"/>
    <property type="match status" value="1"/>
</dbReference>
<accession>A0A366CWP0</accession>
<dbReference type="RefSeq" id="WP_181799864.1">
    <property type="nucleotide sequence ID" value="NZ_QNRF01000010.1"/>
</dbReference>
<keyword evidence="3" id="KW-1185">Reference proteome</keyword>
<gene>
    <name evidence="2" type="ORF">DFP76_11070</name>
</gene>